<name>A0A7C8YMV3_OPUST</name>
<reference evidence="2" key="2">
    <citation type="submission" date="2020-07" db="EMBL/GenBank/DDBJ databases">
        <authorList>
            <person name="Vera ALvarez R."/>
            <person name="Arias-Moreno D.M."/>
            <person name="Jimenez-Jacinto V."/>
            <person name="Jimenez-Bremont J.F."/>
            <person name="Swaminathan K."/>
            <person name="Moose S.P."/>
            <person name="Guerrero-Gonzalez M.L."/>
            <person name="Marino-Ramirez L."/>
            <person name="Landsman D."/>
            <person name="Rodriguez-Kessler M."/>
            <person name="Delgado-Sanchez P."/>
        </authorList>
    </citation>
    <scope>NUCLEOTIDE SEQUENCE</scope>
    <source>
        <tissue evidence="2">Cladode</tissue>
    </source>
</reference>
<keyword evidence="1" id="KW-1133">Transmembrane helix</keyword>
<sequence>MVIGKEVHVLPGAVTLRSKAMAIEVVVFVFGSVGSLVGILSGLCSIHQLALLFVFGSVRVPGWYLEWTLLGPPGCVCGLIVCDLRASAFSKISGQLIGTLSGLCRSASMCL</sequence>
<feature type="transmembrane region" description="Helical" evidence="1">
    <location>
        <begin position="25"/>
        <end position="55"/>
    </location>
</feature>
<feature type="transmembrane region" description="Helical" evidence="1">
    <location>
        <begin position="67"/>
        <end position="86"/>
    </location>
</feature>
<protein>
    <submittedName>
        <fullName evidence="2">Uncharacterized protein</fullName>
    </submittedName>
</protein>
<keyword evidence="1" id="KW-0812">Transmembrane</keyword>
<dbReference type="EMBL" id="GISG01038160">
    <property type="protein sequence ID" value="MBA4622278.1"/>
    <property type="molecule type" value="Transcribed_RNA"/>
</dbReference>
<proteinExistence type="predicted"/>
<reference evidence="2" key="1">
    <citation type="journal article" date="2013" name="J. Plant Res.">
        <title>Effect of fungi and light on seed germination of three Opuntia species from semiarid lands of central Mexico.</title>
        <authorList>
            <person name="Delgado-Sanchez P."/>
            <person name="Jimenez-Bremont J.F."/>
            <person name="Guerrero-Gonzalez Mde L."/>
            <person name="Flores J."/>
        </authorList>
    </citation>
    <scope>NUCLEOTIDE SEQUENCE</scope>
    <source>
        <tissue evidence="2">Cladode</tissue>
    </source>
</reference>
<keyword evidence="1" id="KW-0472">Membrane</keyword>
<evidence type="ECO:0000256" key="1">
    <source>
        <dbReference type="SAM" id="Phobius"/>
    </source>
</evidence>
<evidence type="ECO:0000313" key="2">
    <source>
        <dbReference type="EMBL" id="MBA4622278.1"/>
    </source>
</evidence>
<accession>A0A7C8YMV3</accession>
<dbReference type="AlphaFoldDB" id="A0A7C8YMV3"/>
<organism evidence="2">
    <name type="scientific">Opuntia streptacantha</name>
    <name type="common">Prickly pear cactus</name>
    <name type="synonym">Opuntia cardona</name>
    <dbReference type="NCBI Taxonomy" id="393608"/>
    <lineage>
        <taxon>Eukaryota</taxon>
        <taxon>Viridiplantae</taxon>
        <taxon>Streptophyta</taxon>
        <taxon>Embryophyta</taxon>
        <taxon>Tracheophyta</taxon>
        <taxon>Spermatophyta</taxon>
        <taxon>Magnoliopsida</taxon>
        <taxon>eudicotyledons</taxon>
        <taxon>Gunneridae</taxon>
        <taxon>Pentapetalae</taxon>
        <taxon>Caryophyllales</taxon>
        <taxon>Cactineae</taxon>
        <taxon>Cactaceae</taxon>
        <taxon>Opuntioideae</taxon>
        <taxon>Opuntia</taxon>
    </lineage>
</organism>